<accession>A0ACC1QZ52</accession>
<gene>
    <name evidence="1" type="ORF">NLG97_g3092</name>
</gene>
<proteinExistence type="predicted"/>
<comment type="caution">
    <text evidence="1">The sequence shown here is derived from an EMBL/GenBank/DDBJ whole genome shotgun (WGS) entry which is preliminary data.</text>
</comment>
<evidence type="ECO:0000313" key="1">
    <source>
        <dbReference type="EMBL" id="KAJ3495848.1"/>
    </source>
</evidence>
<evidence type="ECO:0000313" key="2">
    <source>
        <dbReference type="Proteomes" id="UP001148737"/>
    </source>
</evidence>
<dbReference type="EMBL" id="JANAKD010000242">
    <property type="protein sequence ID" value="KAJ3495848.1"/>
    <property type="molecule type" value="Genomic_DNA"/>
</dbReference>
<keyword evidence="2" id="KW-1185">Reference proteome</keyword>
<reference evidence="1" key="1">
    <citation type="submission" date="2022-07" db="EMBL/GenBank/DDBJ databases">
        <title>Genome Sequence of Lecanicillium saksenae.</title>
        <authorList>
            <person name="Buettner E."/>
        </authorList>
    </citation>
    <scope>NUCLEOTIDE SEQUENCE</scope>
    <source>
        <strain evidence="1">VT-O1</strain>
    </source>
</reference>
<protein>
    <submittedName>
        <fullName evidence="1">Uncharacterized protein</fullName>
    </submittedName>
</protein>
<dbReference type="Proteomes" id="UP001148737">
    <property type="component" value="Unassembled WGS sequence"/>
</dbReference>
<organism evidence="1 2">
    <name type="scientific">Lecanicillium saksenae</name>
    <dbReference type="NCBI Taxonomy" id="468837"/>
    <lineage>
        <taxon>Eukaryota</taxon>
        <taxon>Fungi</taxon>
        <taxon>Dikarya</taxon>
        <taxon>Ascomycota</taxon>
        <taxon>Pezizomycotina</taxon>
        <taxon>Sordariomycetes</taxon>
        <taxon>Hypocreomycetidae</taxon>
        <taxon>Hypocreales</taxon>
        <taxon>Cordycipitaceae</taxon>
        <taxon>Lecanicillium</taxon>
    </lineage>
</organism>
<sequence length="220" mass="24054">MMSAMNKTIVLITGANQGLGFEVAKKITTENPGSYHVLMGYRDEIKGNEAVVKLQSESLSVEGIRIDITDDASIKVAVDEVTRKYGLLDVLVNNAGAIPKDTTTRQTWQAAFDLDTTSHVVVTEAFLPLLEKSVLPRIVFFSSALGSCAGRNDPEDQFANFAFPAYRASKAAINMVTCHYANMLGPKGWKVNASDPGFCATKLQRFPWLGNSRERRTGDC</sequence>
<name>A0ACC1QZ52_9HYPO</name>